<evidence type="ECO:0000259" key="2">
    <source>
        <dbReference type="SMART" id="SM00769"/>
    </source>
</evidence>
<name>A0AAV6XT60_9LAMI</name>
<evidence type="ECO:0000313" key="3">
    <source>
        <dbReference type="EMBL" id="KAG8386211.1"/>
    </source>
</evidence>
<dbReference type="Proteomes" id="UP000826271">
    <property type="component" value="Unassembled WGS sequence"/>
</dbReference>
<dbReference type="PANTHER" id="PTHR31459:SF19">
    <property type="entry name" value="DESICCATION-RELATED PROTEIN LEA14-RELATED"/>
    <property type="match status" value="1"/>
</dbReference>
<dbReference type="InterPro" id="IPR004864">
    <property type="entry name" value="LEA_2"/>
</dbReference>
<comment type="similarity">
    <text evidence="1">Belongs to the LEA type 2 family.</text>
</comment>
<evidence type="ECO:0000256" key="1">
    <source>
        <dbReference type="ARBA" id="ARBA00005960"/>
    </source>
</evidence>
<dbReference type="SUPFAM" id="SSF117070">
    <property type="entry name" value="LEA14-like"/>
    <property type="match status" value="1"/>
</dbReference>
<dbReference type="GO" id="GO:0005829">
    <property type="term" value="C:cytosol"/>
    <property type="evidence" value="ECO:0007669"/>
    <property type="project" value="TreeGrafter"/>
</dbReference>
<proteinExistence type="inferred from homology"/>
<comment type="caution">
    <text evidence="3">The sequence shown here is derived from an EMBL/GenBank/DDBJ whole genome shotgun (WGS) entry which is preliminary data.</text>
</comment>
<dbReference type="FunFam" id="2.60.40.1820:FF:000001">
    <property type="entry name" value="Desiccation protectant protein Lea14-like"/>
    <property type="match status" value="1"/>
</dbReference>
<reference evidence="3" key="1">
    <citation type="submission" date="2019-10" db="EMBL/GenBank/DDBJ databases">
        <authorList>
            <person name="Zhang R."/>
            <person name="Pan Y."/>
            <person name="Wang J."/>
            <person name="Ma R."/>
            <person name="Yu S."/>
        </authorList>
    </citation>
    <scope>NUCLEOTIDE SEQUENCE</scope>
    <source>
        <strain evidence="3">LA-IB0</strain>
        <tissue evidence="3">Leaf</tissue>
    </source>
</reference>
<feature type="domain" description="Water stress and hypersensitive response" evidence="2">
    <location>
        <begin position="23"/>
        <end position="140"/>
    </location>
</feature>
<dbReference type="AlphaFoldDB" id="A0AAV6XT60"/>
<evidence type="ECO:0000313" key="4">
    <source>
        <dbReference type="Proteomes" id="UP000826271"/>
    </source>
</evidence>
<dbReference type="Gene3D" id="2.60.40.1820">
    <property type="match status" value="1"/>
</dbReference>
<keyword evidence="4" id="KW-1185">Reference proteome</keyword>
<organism evidence="3 4">
    <name type="scientific">Buddleja alternifolia</name>
    <dbReference type="NCBI Taxonomy" id="168488"/>
    <lineage>
        <taxon>Eukaryota</taxon>
        <taxon>Viridiplantae</taxon>
        <taxon>Streptophyta</taxon>
        <taxon>Embryophyta</taxon>
        <taxon>Tracheophyta</taxon>
        <taxon>Spermatophyta</taxon>
        <taxon>Magnoliopsida</taxon>
        <taxon>eudicotyledons</taxon>
        <taxon>Gunneridae</taxon>
        <taxon>Pentapetalae</taxon>
        <taxon>asterids</taxon>
        <taxon>lamiids</taxon>
        <taxon>Lamiales</taxon>
        <taxon>Scrophulariaceae</taxon>
        <taxon>Buddlejeae</taxon>
        <taxon>Buddleja</taxon>
    </lineage>
</organism>
<protein>
    <recommendedName>
        <fullName evidence="2">Water stress and hypersensitive response domain-containing protein</fullName>
    </recommendedName>
</protein>
<dbReference type="GO" id="GO:0009269">
    <property type="term" value="P:response to desiccation"/>
    <property type="evidence" value="ECO:0007669"/>
    <property type="project" value="InterPro"/>
</dbReference>
<dbReference type="InterPro" id="IPR045043">
    <property type="entry name" value="Lea14-like"/>
</dbReference>
<dbReference type="SMART" id="SM00769">
    <property type="entry name" value="WHy"/>
    <property type="match status" value="1"/>
</dbReference>
<gene>
    <name evidence="3" type="ORF">BUALT_Bualt03G0125400</name>
</gene>
<sequence>MEFFEQAKNYVAGKVAEMPKPEATITDVDFKGLSLDGITLLAKVSVSNPYAVSIPIGEIVYTVMSVENRIASGSIPDPGSLKANDNTLLEVTVKVPHGVVLSLAKDIGSDWDIDYVLELGLIIDLPVIGNVTLPMSYKGEMKLPTFSEIFMGKSEPSSADVVADQPA</sequence>
<dbReference type="PANTHER" id="PTHR31459">
    <property type="match status" value="1"/>
</dbReference>
<dbReference type="Pfam" id="PF03168">
    <property type="entry name" value="LEA_2"/>
    <property type="match status" value="1"/>
</dbReference>
<dbReference type="InterPro" id="IPR013990">
    <property type="entry name" value="WHy-dom"/>
</dbReference>
<accession>A0AAV6XT60</accession>
<dbReference type="EMBL" id="WHWC01000003">
    <property type="protein sequence ID" value="KAG8386211.1"/>
    <property type="molecule type" value="Genomic_DNA"/>
</dbReference>